<gene>
    <name evidence="1" type="ORF">TrLO_g13533</name>
</gene>
<sequence length="149" mass="16808">MGFVVEGHDRSCIERLRSWNGYFSAVQLLERGKATETYKNLQLTSLLVSIVMQLFVGIAQNKKKVIWKILKEVLIVLCGMKAPWDAYRVASGAEKEIGTTLTPMMEMMWNETVELFAEPIPAILIQSSAILETLQAGKEVTMMEYDSLC</sequence>
<dbReference type="EMBL" id="BRXW01000276">
    <property type="protein sequence ID" value="GMI17128.1"/>
    <property type="molecule type" value="Genomic_DNA"/>
</dbReference>
<evidence type="ECO:0000313" key="1">
    <source>
        <dbReference type="EMBL" id="GMI17128.1"/>
    </source>
</evidence>
<dbReference type="Proteomes" id="UP001165122">
    <property type="component" value="Unassembled WGS sequence"/>
</dbReference>
<dbReference type="AlphaFoldDB" id="A0A9W7FRV8"/>
<proteinExistence type="predicted"/>
<evidence type="ECO:0000313" key="2">
    <source>
        <dbReference type="Proteomes" id="UP001165122"/>
    </source>
</evidence>
<protein>
    <submittedName>
        <fullName evidence="1">Uncharacterized protein</fullName>
    </submittedName>
</protein>
<keyword evidence="2" id="KW-1185">Reference proteome</keyword>
<organism evidence="1 2">
    <name type="scientific">Triparma laevis f. longispina</name>
    <dbReference type="NCBI Taxonomy" id="1714387"/>
    <lineage>
        <taxon>Eukaryota</taxon>
        <taxon>Sar</taxon>
        <taxon>Stramenopiles</taxon>
        <taxon>Ochrophyta</taxon>
        <taxon>Bolidophyceae</taxon>
        <taxon>Parmales</taxon>
        <taxon>Triparmaceae</taxon>
        <taxon>Triparma</taxon>
    </lineage>
</organism>
<reference evidence="2" key="1">
    <citation type="journal article" date="2023" name="Commun. Biol.">
        <title>Genome analysis of Parmales, the sister group of diatoms, reveals the evolutionary specialization of diatoms from phago-mixotrophs to photoautotrophs.</title>
        <authorList>
            <person name="Ban H."/>
            <person name="Sato S."/>
            <person name="Yoshikawa S."/>
            <person name="Yamada K."/>
            <person name="Nakamura Y."/>
            <person name="Ichinomiya M."/>
            <person name="Sato N."/>
            <person name="Blanc-Mathieu R."/>
            <person name="Endo H."/>
            <person name="Kuwata A."/>
            <person name="Ogata H."/>
        </authorList>
    </citation>
    <scope>NUCLEOTIDE SEQUENCE [LARGE SCALE GENOMIC DNA]</scope>
    <source>
        <strain evidence="2">NIES 3700</strain>
    </source>
</reference>
<name>A0A9W7FRV8_9STRA</name>
<comment type="caution">
    <text evidence="1">The sequence shown here is derived from an EMBL/GenBank/DDBJ whole genome shotgun (WGS) entry which is preliminary data.</text>
</comment>
<accession>A0A9W7FRV8</accession>